<gene>
    <name evidence="7" type="ORF">JQX14_22835</name>
    <name evidence="6" type="ORF">SUH3_06340</name>
</gene>
<evidence type="ECO:0000313" key="7">
    <source>
        <dbReference type="EMBL" id="MBM2357391.1"/>
    </source>
</evidence>
<accession>A0A073J9Q3</accession>
<evidence type="ECO:0000256" key="2">
    <source>
        <dbReference type="ARBA" id="ARBA00022723"/>
    </source>
</evidence>
<protein>
    <submittedName>
        <fullName evidence="6 7">Cytochrome C</fullName>
    </submittedName>
</protein>
<dbReference type="GO" id="GO:0009055">
    <property type="term" value="F:electron transfer activity"/>
    <property type="evidence" value="ECO:0007669"/>
    <property type="project" value="InterPro"/>
</dbReference>
<comment type="caution">
    <text evidence="6">The sequence shown here is derived from an EMBL/GenBank/DDBJ whole genome shotgun (WGS) entry which is preliminary data.</text>
</comment>
<dbReference type="EMBL" id="JAMD01000013">
    <property type="protein sequence ID" value="KEJ94457.1"/>
    <property type="molecule type" value="Genomic_DNA"/>
</dbReference>
<dbReference type="InterPro" id="IPR009056">
    <property type="entry name" value="Cyt_c-like_dom"/>
</dbReference>
<keyword evidence="8" id="KW-1185">Reference proteome</keyword>
<evidence type="ECO:0000256" key="1">
    <source>
        <dbReference type="ARBA" id="ARBA00022617"/>
    </source>
</evidence>
<dbReference type="PROSITE" id="PS51007">
    <property type="entry name" value="CYTC"/>
    <property type="match status" value="1"/>
</dbReference>
<keyword evidence="3 4" id="KW-0408">Iron</keyword>
<dbReference type="SUPFAM" id="SSF46626">
    <property type="entry name" value="Cytochrome c"/>
    <property type="match status" value="1"/>
</dbReference>
<sequence>MKESDRMRCAAIFFALVAVAAAGWYFKQQTDSQTGTQTGESMALPAGALAAVNLPSSFTEQEQIGASAYDAVCAACHGLNGQGQDGIAPPLVHKIYEPSHHGDMAFVLAAQNGVRAHHWKFGNMPAVEGVTRSDILDIVAYIRVLQRANGIN</sequence>
<reference evidence="6 8" key="1">
    <citation type="submission" date="2014-01" db="EMBL/GenBank/DDBJ databases">
        <title>Sulfitobacter sp. H3 (MCCC 1A00686) Genome Sequencing.</title>
        <authorList>
            <person name="Lai Q."/>
            <person name="Hong Z."/>
        </authorList>
    </citation>
    <scope>NUCLEOTIDE SEQUENCE [LARGE SCALE GENOMIC DNA]</scope>
    <source>
        <strain evidence="6 8">H3</strain>
    </source>
</reference>
<name>A0A073J9Q3_9RHOB</name>
<organism evidence="6 8">
    <name type="scientific">Pseudosulfitobacter pseudonitzschiae</name>
    <dbReference type="NCBI Taxonomy" id="1402135"/>
    <lineage>
        <taxon>Bacteria</taxon>
        <taxon>Pseudomonadati</taxon>
        <taxon>Pseudomonadota</taxon>
        <taxon>Alphaproteobacteria</taxon>
        <taxon>Rhodobacterales</taxon>
        <taxon>Roseobacteraceae</taxon>
        <taxon>Pseudosulfitobacter</taxon>
    </lineage>
</organism>
<dbReference type="RefSeq" id="WP_037929563.1">
    <property type="nucleotide sequence ID" value="NZ_CP086767.1"/>
</dbReference>
<dbReference type="EMBL" id="JAFBWN010000036">
    <property type="protein sequence ID" value="MBM2357391.1"/>
    <property type="molecule type" value="Genomic_DNA"/>
</dbReference>
<dbReference type="Proteomes" id="UP000809337">
    <property type="component" value="Unassembled WGS sequence"/>
</dbReference>
<evidence type="ECO:0000256" key="4">
    <source>
        <dbReference type="PROSITE-ProRule" id="PRU00433"/>
    </source>
</evidence>
<reference evidence="7" key="2">
    <citation type="submission" date="2021-01" db="EMBL/GenBank/DDBJ databases">
        <title>Diatom-associated Roseobacters Show Island Model of Population Structure.</title>
        <authorList>
            <person name="Qu L."/>
            <person name="Feng X."/>
            <person name="Chen Y."/>
            <person name="Li L."/>
            <person name="Wang X."/>
            <person name="Hu Z."/>
            <person name="Wang H."/>
            <person name="Luo H."/>
        </authorList>
    </citation>
    <scope>NUCLEOTIDE SEQUENCE</scope>
    <source>
        <strain evidence="7">SM26-45</strain>
    </source>
</reference>
<keyword evidence="2 4" id="KW-0479">Metal-binding</keyword>
<dbReference type="OrthoDB" id="7854060at2"/>
<dbReference type="GO" id="GO:0046872">
    <property type="term" value="F:metal ion binding"/>
    <property type="evidence" value="ECO:0007669"/>
    <property type="project" value="UniProtKB-KW"/>
</dbReference>
<keyword evidence="1 4" id="KW-0349">Heme</keyword>
<dbReference type="Proteomes" id="UP000027746">
    <property type="component" value="Unassembled WGS sequence"/>
</dbReference>
<evidence type="ECO:0000313" key="6">
    <source>
        <dbReference type="EMBL" id="KEJ94457.1"/>
    </source>
</evidence>
<evidence type="ECO:0000313" key="8">
    <source>
        <dbReference type="Proteomes" id="UP000027746"/>
    </source>
</evidence>
<evidence type="ECO:0000256" key="3">
    <source>
        <dbReference type="ARBA" id="ARBA00023004"/>
    </source>
</evidence>
<dbReference type="Gene3D" id="1.10.760.10">
    <property type="entry name" value="Cytochrome c-like domain"/>
    <property type="match status" value="1"/>
</dbReference>
<dbReference type="AlphaFoldDB" id="A0A073J9Q3"/>
<feature type="domain" description="Cytochrome c" evidence="5">
    <location>
        <begin position="60"/>
        <end position="146"/>
    </location>
</feature>
<dbReference type="GO" id="GO:0020037">
    <property type="term" value="F:heme binding"/>
    <property type="evidence" value="ECO:0007669"/>
    <property type="project" value="InterPro"/>
</dbReference>
<dbReference type="InterPro" id="IPR036909">
    <property type="entry name" value="Cyt_c-like_dom_sf"/>
</dbReference>
<evidence type="ECO:0000259" key="5">
    <source>
        <dbReference type="PROSITE" id="PS51007"/>
    </source>
</evidence>
<proteinExistence type="predicted"/>
<dbReference type="Pfam" id="PF00034">
    <property type="entry name" value="Cytochrom_C"/>
    <property type="match status" value="1"/>
</dbReference>